<feature type="domain" description="Ketosynthase family 3 (KS3)" evidence="5">
    <location>
        <begin position="1"/>
        <end position="404"/>
    </location>
</feature>
<sequence length="409" mass="43454">MQKLFLTKPAILTALGAGIEKHVSILLNGEASPLKVSNKVFAEHEIAGKQGVFGEIDQILRPFPDSLDPIHHSRNNQVLWHALAQIEPQIQLAITRFGRARIAVVMGTSTTGVDENMPVFKQGAAHDDWSAVTFNQQQQLFSAPADFLCAVYGLQGLTYGISTACTSGARALISAARLLKSGLCDAVICGGVDTLSPLTIRGFDSLSVLSPQQTNPLSVNRNGINIGEGTAVFVMSREPLDEHHIQLFGYGSSSDAYHMSSPHPEGEGAISAFQNALASAQLTAEQIGWINLHGTGTTHNDQMESLAVAHVFGQQTACTTTKPYTGHTLGAAGAVEAGILWGIISRIYNPTGRLPAQLWDKQADHNLPSLAITDGQSHWQAAQRIGASSSFAFGGNNSVLILGESNDSA</sequence>
<dbReference type="PANTHER" id="PTHR11712">
    <property type="entry name" value="POLYKETIDE SYNTHASE-RELATED"/>
    <property type="match status" value="1"/>
</dbReference>
<dbReference type="EC" id="2.3.1.179" evidence="6"/>
<gene>
    <name evidence="6" type="ORF">ACFSAV_00350</name>
</gene>
<protein>
    <submittedName>
        <fullName evidence="6">Beta-ketoacyl-ACP synthase</fullName>
        <ecNumber evidence="6">2.3.1.179</ecNumber>
    </submittedName>
</protein>
<accession>A0ABW4NR44</accession>
<dbReference type="InterPro" id="IPR014030">
    <property type="entry name" value="Ketoacyl_synth_N"/>
</dbReference>
<comment type="caution">
    <text evidence="6">The sequence shown here is derived from an EMBL/GenBank/DDBJ whole genome shotgun (WGS) entry which is preliminary data.</text>
</comment>
<dbReference type="SUPFAM" id="SSF53901">
    <property type="entry name" value="Thiolase-like"/>
    <property type="match status" value="1"/>
</dbReference>
<evidence type="ECO:0000313" key="7">
    <source>
        <dbReference type="Proteomes" id="UP001597420"/>
    </source>
</evidence>
<dbReference type="GO" id="GO:0004315">
    <property type="term" value="F:3-oxoacyl-[acyl-carrier-protein] synthase activity"/>
    <property type="evidence" value="ECO:0007669"/>
    <property type="project" value="UniProtKB-EC"/>
</dbReference>
<evidence type="ECO:0000256" key="1">
    <source>
        <dbReference type="ARBA" id="ARBA00005194"/>
    </source>
</evidence>
<keyword evidence="7" id="KW-1185">Reference proteome</keyword>
<dbReference type="InterPro" id="IPR016039">
    <property type="entry name" value="Thiolase-like"/>
</dbReference>
<dbReference type="PROSITE" id="PS00606">
    <property type="entry name" value="KS3_1"/>
    <property type="match status" value="1"/>
</dbReference>
<evidence type="ECO:0000256" key="3">
    <source>
        <dbReference type="ARBA" id="ARBA00022679"/>
    </source>
</evidence>
<reference evidence="7" key="1">
    <citation type="journal article" date="2019" name="Int. J. Syst. Evol. Microbiol.">
        <title>The Global Catalogue of Microorganisms (GCM) 10K type strain sequencing project: providing services to taxonomists for standard genome sequencing and annotation.</title>
        <authorList>
            <consortium name="The Broad Institute Genomics Platform"/>
            <consortium name="The Broad Institute Genome Sequencing Center for Infectious Disease"/>
            <person name="Wu L."/>
            <person name="Ma J."/>
        </authorList>
    </citation>
    <scope>NUCLEOTIDE SEQUENCE [LARGE SCALE GENOMIC DNA]</scope>
    <source>
        <strain evidence="7">CCM 7950</strain>
    </source>
</reference>
<dbReference type="Gene3D" id="3.40.47.10">
    <property type="match status" value="1"/>
</dbReference>
<evidence type="ECO:0000256" key="4">
    <source>
        <dbReference type="RuleBase" id="RU003694"/>
    </source>
</evidence>
<comment type="pathway">
    <text evidence="1">Lipid metabolism; fatty acid biosynthesis.</text>
</comment>
<organism evidence="6 7">
    <name type="scientific">Pasteurella oralis</name>
    <dbReference type="NCBI Taxonomy" id="1071947"/>
    <lineage>
        <taxon>Bacteria</taxon>
        <taxon>Pseudomonadati</taxon>
        <taxon>Pseudomonadota</taxon>
        <taxon>Gammaproteobacteria</taxon>
        <taxon>Pasteurellales</taxon>
        <taxon>Pasteurellaceae</taxon>
        <taxon>Pasteurella</taxon>
    </lineage>
</organism>
<dbReference type="SMART" id="SM00825">
    <property type="entry name" value="PKS_KS"/>
    <property type="match status" value="1"/>
</dbReference>
<dbReference type="NCBIfam" id="NF006618">
    <property type="entry name" value="PRK09185.1"/>
    <property type="match status" value="1"/>
</dbReference>
<evidence type="ECO:0000256" key="2">
    <source>
        <dbReference type="ARBA" id="ARBA00008467"/>
    </source>
</evidence>
<dbReference type="InterPro" id="IPR018201">
    <property type="entry name" value="Ketoacyl_synth_AS"/>
</dbReference>
<proteinExistence type="inferred from homology"/>
<dbReference type="PANTHER" id="PTHR11712:SF320">
    <property type="entry name" value="BETA-KETOACYL SYNTHASE"/>
    <property type="match status" value="1"/>
</dbReference>
<dbReference type="RefSeq" id="WP_379094891.1">
    <property type="nucleotide sequence ID" value="NZ_JBHUFP010000001.1"/>
</dbReference>
<dbReference type="CDD" id="cd00834">
    <property type="entry name" value="KAS_I_II"/>
    <property type="match status" value="1"/>
</dbReference>
<dbReference type="Pfam" id="PF02801">
    <property type="entry name" value="Ketoacyl-synt_C"/>
    <property type="match status" value="1"/>
</dbReference>
<evidence type="ECO:0000313" key="6">
    <source>
        <dbReference type="EMBL" id="MFD1804838.1"/>
    </source>
</evidence>
<dbReference type="InterPro" id="IPR000794">
    <property type="entry name" value="Beta-ketoacyl_synthase"/>
</dbReference>
<dbReference type="InterPro" id="IPR020841">
    <property type="entry name" value="PKS_Beta-ketoAc_synthase_dom"/>
</dbReference>
<dbReference type="PROSITE" id="PS52004">
    <property type="entry name" value="KS3_2"/>
    <property type="match status" value="1"/>
</dbReference>
<comment type="similarity">
    <text evidence="2 4">Belongs to the thiolase-like superfamily. Beta-ketoacyl-ACP synthases family.</text>
</comment>
<keyword evidence="6" id="KW-0012">Acyltransferase</keyword>
<dbReference type="InterPro" id="IPR014031">
    <property type="entry name" value="Ketoacyl_synth_C"/>
</dbReference>
<keyword evidence="3 4" id="KW-0808">Transferase</keyword>
<name>A0ABW4NR44_9PAST</name>
<dbReference type="Proteomes" id="UP001597420">
    <property type="component" value="Unassembled WGS sequence"/>
</dbReference>
<evidence type="ECO:0000259" key="5">
    <source>
        <dbReference type="PROSITE" id="PS52004"/>
    </source>
</evidence>
<dbReference type="EMBL" id="JBHUFP010000001">
    <property type="protein sequence ID" value="MFD1804838.1"/>
    <property type="molecule type" value="Genomic_DNA"/>
</dbReference>
<dbReference type="Pfam" id="PF00109">
    <property type="entry name" value="ketoacyl-synt"/>
    <property type="match status" value="1"/>
</dbReference>